<evidence type="ECO:0000313" key="3">
    <source>
        <dbReference type="EMBL" id="CAP35329.2"/>
    </source>
</evidence>
<evidence type="ECO:0000313" key="4">
    <source>
        <dbReference type="Proteomes" id="UP000008549"/>
    </source>
</evidence>
<dbReference type="InterPro" id="IPR016187">
    <property type="entry name" value="CTDL_fold"/>
</dbReference>
<protein>
    <submittedName>
        <fullName evidence="3">Protein CBG17754</fullName>
    </submittedName>
</protein>
<feature type="signal peptide" evidence="1">
    <location>
        <begin position="1"/>
        <end position="18"/>
    </location>
</feature>
<name>A8XRQ5_CAEBR</name>
<sequence>MNKSSLLVLLFCFSATFAAVPVAMNCPDGWKWFIRSRGGWCMKVFVETLVQEKAEEKCVAQGATIAGVQNANESAWMRSEFESQYKTPAYMWVGGKRIKPCLNSGLTAACSRVTSFYWTDKSTVGVQGFTWKEGEPNNHGGGGQWCLQLMSNTGLMDDVNLEIQAEAKCEEHGAFIAADLESFLKAPGYFWIGAKRITPCRYVGITNRCSQITWFYWIDESTVGVQGFRWLLSEPNNVKWSDKSSGYVCGKVASFD</sequence>
<dbReference type="PANTHER" id="PTHR23124:SF74">
    <property type="entry name" value="C-TYPE LECTIN DOMAIN-CONTAINING PROTEIN"/>
    <property type="match status" value="1"/>
</dbReference>
<evidence type="ECO:0000313" key="5">
    <source>
        <dbReference type="WormBase" id="CBG17754"/>
    </source>
</evidence>
<dbReference type="PANTHER" id="PTHR23124">
    <property type="entry name" value="C-TYPE LECTIN DOMAIN-CONTAINING PROTEIN-RELATED-RELATED"/>
    <property type="match status" value="1"/>
</dbReference>
<dbReference type="InterPro" id="IPR001304">
    <property type="entry name" value="C-type_lectin-like"/>
</dbReference>
<dbReference type="CDD" id="cd00037">
    <property type="entry name" value="CLECT"/>
    <property type="match status" value="1"/>
</dbReference>
<keyword evidence="1" id="KW-0732">Signal</keyword>
<proteinExistence type="predicted"/>
<accession>A8XRQ5</accession>
<dbReference type="PROSITE" id="PS50041">
    <property type="entry name" value="C_TYPE_LECTIN_2"/>
    <property type="match status" value="1"/>
</dbReference>
<dbReference type="HOGENOM" id="CLU_1086768_0_0_1"/>
<feature type="chain" id="PRO_5002733614" evidence="1">
    <location>
        <begin position="19"/>
        <end position="256"/>
    </location>
</feature>
<dbReference type="InterPro" id="IPR016186">
    <property type="entry name" value="C-type_lectin-like/link_sf"/>
</dbReference>
<organism evidence="3 4">
    <name type="scientific">Caenorhabditis briggsae</name>
    <dbReference type="NCBI Taxonomy" id="6238"/>
    <lineage>
        <taxon>Eukaryota</taxon>
        <taxon>Metazoa</taxon>
        <taxon>Ecdysozoa</taxon>
        <taxon>Nematoda</taxon>
        <taxon>Chromadorea</taxon>
        <taxon>Rhabditida</taxon>
        <taxon>Rhabditina</taxon>
        <taxon>Rhabditomorpha</taxon>
        <taxon>Rhabditoidea</taxon>
        <taxon>Rhabditidae</taxon>
        <taxon>Peloderinae</taxon>
        <taxon>Caenorhabditis</taxon>
    </lineage>
</organism>
<gene>
    <name evidence="5" type="primary">clec-133.2</name>
    <name evidence="3 5" type="ORF">CBG17754</name>
    <name evidence="3" type="ORF">CBG_17754</name>
</gene>
<keyword evidence="4" id="KW-1185">Reference proteome</keyword>
<dbReference type="eggNOG" id="KOG4297">
    <property type="taxonomic scope" value="Eukaryota"/>
</dbReference>
<evidence type="ECO:0000256" key="1">
    <source>
        <dbReference type="SAM" id="SignalP"/>
    </source>
</evidence>
<dbReference type="Proteomes" id="UP000008549">
    <property type="component" value="Unassembled WGS sequence"/>
</dbReference>
<dbReference type="WormBase" id="CBG17754">
    <property type="protein sequence ID" value="CBP47811"/>
    <property type="gene ID" value="WBGene00037299"/>
    <property type="gene designation" value="Cbr-clec-133.2"/>
</dbReference>
<dbReference type="Gene3D" id="3.10.100.10">
    <property type="entry name" value="Mannose-Binding Protein A, subunit A"/>
    <property type="match status" value="1"/>
</dbReference>
<dbReference type="AlphaFoldDB" id="A8XRQ5"/>
<dbReference type="InParanoid" id="A8XRQ5"/>
<dbReference type="SMART" id="SM00034">
    <property type="entry name" value="CLECT"/>
    <property type="match status" value="1"/>
</dbReference>
<dbReference type="EMBL" id="HE601475">
    <property type="protein sequence ID" value="CAP35329.2"/>
    <property type="molecule type" value="Genomic_DNA"/>
</dbReference>
<feature type="domain" description="C-type lectin" evidence="2">
    <location>
        <begin position="37"/>
        <end position="170"/>
    </location>
</feature>
<dbReference type="SUPFAM" id="SSF56436">
    <property type="entry name" value="C-type lectin-like"/>
    <property type="match status" value="2"/>
</dbReference>
<evidence type="ECO:0000259" key="2">
    <source>
        <dbReference type="PROSITE" id="PS50041"/>
    </source>
</evidence>
<reference evidence="3 4" key="1">
    <citation type="journal article" date="2003" name="PLoS Biol.">
        <title>The genome sequence of Caenorhabditis briggsae: a platform for comparative genomics.</title>
        <authorList>
            <person name="Stein L.D."/>
            <person name="Bao Z."/>
            <person name="Blasiar D."/>
            <person name="Blumenthal T."/>
            <person name="Brent M.R."/>
            <person name="Chen N."/>
            <person name="Chinwalla A."/>
            <person name="Clarke L."/>
            <person name="Clee C."/>
            <person name="Coghlan A."/>
            <person name="Coulson A."/>
            <person name="D'Eustachio P."/>
            <person name="Fitch D.H."/>
            <person name="Fulton L.A."/>
            <person name="Fulton R.E."/>
            <person name="Griffiths-Jones S."/>
            <person name="Harris T.W."/>
            <person name="Hillier L.W."/>
            <person name="Kamath R."/>
            <person name="Kuwabara P.E."/>
            <person name="Mardis E.R."/>
            <person name="Marra M.A."/>
            <person name="Miner T.L."/>
            <person name="Minx P."/>
            <person name="Mullikin J.C."/>
            <person name="Plumb R.W."/>
            <person name="Rogers J."/>
            <person name="Schein J.E."/>
            <person name="Sohrmann M."/>
            <person name="Spieth J."/>
            <person name="Stajich J.E."/>
            <person name="Wei C."/>
            <person name="Willey D."/>
            <person name="Wilson R.K."/>
            <person name="Durbin R."/>
            <person name="Waterston R.H."/>
        </authorList>
    </citation>
    <scope>NUCLEOTIDE SEQUENCE [LARGE SCALE GENOMIC DNA]</scope>
    <source>
        <strain evidence="3 4">AF16</strain>
    </source>
</reference>
<dbReference type="FunCoup" id="A8XRQ5">
    <property type="interactions" value="2"/>
</dbReference>
<reference evidence="3 4" key="2">
    <citation type="journal article" date="2011" name="PLoS Genet.">
        <title>Caenorhabditis briggsae recombinant inbred line genotypes reveal inter-strain incompatibility and the evolution of recombination.</title>
        <authorList>
            <person name="Ross J.A."/>
            <person name="Koboldt D.C."/>
            <person name="Staisch J.E."/>
            <person name="Chamberlin H.M."/>
            <person name="Gupta B.P."/>
            <person name="Miller R.D."/>
            <person name="Baird S.E."/>
            <person name="Haag E.S."/>
        </authorList>
    </citation>
    <scope>NUCLEOTIDE SEQUENCE [LARGE SCALE GENOMIC DNA]</scope>
    <source>
        <strain evidence="3 4">AF16</strain>
    </source>
</reference>